<feature type="binding site" evidence="8">
    <location>
        <position position="98"/>
    </location>
    <ligand>
        <name>Zn(2+)</name>
        <dbReference type="ChEBI" id="CHEBI:29105"/>
    </ligand>
</feature>
<gene>
    <name evidence="12" type="ORF">GCM10011391_30520</name>
</gene>
<keyword evidence="4 7" id="KW-0479">Metal-binding</keyword>
<proteinExistence type="inferred from homology"/>
<feature type="domain" description="Phosphomannose isomerase type I catalytic" evidence="10">
    <location>
        <begin position="7"/>
        <end position="106"/>
    </location>
</feature>
<dbReference type="EMBL" id="BMIR01000016">
    <property type="protein sequence ID" value="GGE49646.1"/>
    <property type="molecule type" value="Genomic_DNA"/>
</dbReference>
<dbReference type="InterPro" id="IPR014628">
    <property type="entry name" value="Man6P_isomerase_Firm_short"/>
</dbReference>
<evidence type="ECO:0000256" key="3">
    <source>
        <dbReference type="ARBA" id="ARBA00011956"/>
    </source>
</evidence>
<dbReference type="InterPro" id="IPR001250">
    <property type="entry name" value="Man6P_Isoase-1"/>
</dbReference>
<comment type="similarity">
    <text evidence="2 7">Belongs to the mannose-6-phosphate isomerase type 1 family.</text>
</comment>
<dbReference type="PIRSF" id="PIRSF036894">
    <property type="entry name" value="PMI_Firm_short"/>
    <property type="match status" value="1"/>
</dbReference>
<reference evidence="12" key="2">
    <citation type="submission" date="2020-09" db="EMBL/GenBank/DDBJ databases">
        <authorList>
            <person name="Sun Q."/>
            <person name="Zhou Y."/>
        </authorList>
    </citation>
    <scope>NUCLEOTIDE SEQUENCE</scope>
    <source>
        <strain evidence="12">CGMCC 1.15371</strain>
    </source>
</reference>
<dbReference type="Gene3D" id="2.60.120.10">
    <property type="entry name" value="Jelly Rolls"/>
    <property type="match status" value="2"/>
</dbReference>
<dbReference type="PANTHER" id="PTHR42742:SF3">
    <property type="entry name" value="FRUCTOKINASE"/>
    <property type="match status" value="1"/>
</dbReference>
<sequence>MYKEPLFLEPELKERIWGGERLATEFGYTIPSKTTGECWGISAHPNGPSIVKNGVLAGKSLIDVWDQHRELFGNEPSEQFPLLTKILDAKTDLSVQVHPDDQYAREVEHVPYGKTECWYVIDCEDGAEIVYGHNAKSPEEFRSLVDSGQWDKLLRRVKVKPGDFFYVPSGTIHAIGGGILILESQQSSDITYRVYDYDRTDAEGNKRELHIEPSIQVAQYPHQSPELTYKIEQASEGKVTELVKADYFTVERWEVRGWLERKQEQPFLLVSVINGEGVITTDGKDNALRKGDHFIIPATVETITLSGQCDCIVSHP</sequence>
<dbReference type="CDD" id="cd07010">
    <property type="entry name" value="cupin_PMI_type_I_N_bac"/>
    <property type="match status" value="1"/>
</dbReference>
<name>A0A8J2YL93_9BACL</name>
<evidence type="ECO:0000256" key="5">
    <source>
        <dbReference type="ARBA" id="ARBA00022833"/>
    </source>
</evidence>
<dbReference type="RefSeq" id="WP_188696086.1">
    <property type="nucleotide sequence ID" value="NZ_BMIR01000016.1"/>
</dbReference>
<dbReference type="Pfam" id="PF20511">
    <property type="entry name" value="PMI_typeI_cat"/>
    <property type="match status" value="1"/>
</dbReference>
<evidence type="ECO:0000256" key="8">
    <source>
        <dbReference type="PIRSR" id="PIRSR036894-1"/>
    </source>
</evidence>
<evidence type="ECO:0000259" key="10">
    <source>
        <dbReference type="Pfam" id="PF20511"/>
    </source>
</evidence>
<evidence type="ECO:0000256" key="4">
    <source>
        <dbReference type="ARBA" id="ARBA00022723"/>
    </source>
</evidence>
<evidence type="ECO:0000256" key="7">
    <source>
        <dbReference type="PIRNR" id="PIRNR036894"/>
    </source>
</evidence>
<feature type="active site" evidence="9">
    <location>
        <position position="193"/>
    </location>
</feature>
<dbReference type="AlphaFoldDB" id="A0A8J2YL93"/>
<keyword evidence="6 7" id="KW-0413">Isomerase</keyword>
<protein>
    <recommendedName>
        <fullName evidence="3 7">Mannose-6-phosphate isomerase</fullName>
        <ecNumber evidence="3 7">5.3.1.8</ecNumber>
    </recommendedName>
</protein>
<evidence type="ECO:0000256" key="6">
    <source>
        <dbReference type="ARBA" id="ARBA00023235"/>
    </source>
</evidence>
<dbReference type="EC" id="5.3.1.8" evidence="3 7"/>
<evidence type="ECO:0000259" key="11">
    <source>
        <dbReference type="Pfam" id="PF21621"/>
    </source>
</evidence>
<feature type="domain" description="Mannose-6-phosphate isomerase cupin" evidence="11">
    <location>
        <begin position="239"/>
        <end position="316"/>
    </location>
</feature>
<dbReference type="NCBIfam" id="TIGR00218">
    <property type="entry name" value="manA"/>
    <property type="match status" value="1"/>
</dbReference>
<evidence type="ECO:0000256" key="1">
    <source>
        <dbReference type="ARBA" id="ARBA00000757"/>
    </source>
</evidence>
<evidence type="ECO:0000256" key="2">
    <source>
        <dbReference type="ARBA" id="ARBA00010772"/>
    </source>
</evidence>
<dbReference type="InterPro" id="IPR051804">
    <property type="entry name" value="Carb_Metab_Reg_Kinase/Isom"/>
</dbReference>
<dbReference type="PANTHER" id="PTHR42742">
    <property type="entry name" value="TRANSCRIPTIONAL REPRESSOR MPRA"/>
    <property type="match status" value="1"/>
</dbReference>
<keyword evidence="5 7" id="KW-0862">Zinc</keyword>
<evidence type="ECO:0000313" key="12">
    <source>
        <dbReference type="EMBL" id="GGE49646.1"/>
    </source>
</evidence>
<feature type="binding site" evidence="8">
    <location>
        <position position="173"/>
    </location>
    <ligand>
        <name>Zn(2+)</name>
        <dbReference type="ChEBI" id="CHEBI:29105"/>
    </ligand>
</feature>
<dbReference type="Pfam" id="PF21621">
    <property type="entry name" value="MPI_cupin_dom"/>
    <property type="match status" value="1"/>
</dbReference>
<reference evidence="12" key="1">
    <citation type="journal article" date="2014" name="Int. J. Syst. Evol. Microbiol.">
        <title>Complete genome sequence of Corynebacterium casei LMG S-19264T (=DSM 44701T), isolated from a smear-ripened cheese.</title>
        <authorList>
            <consortium name="US DOE Joint Genome Institute (JGI-PGF)"/>
            <person name="Walter F."/>
            <person name="Albersmeier A."/>
            <person name="Kalinowski J."/>
            <person name="Ruckert C."/>
        </authorList>
    </citation>
    <scope>NUCLEOTIDE SEQUENCE</scope>
    <source>
        <strain evidence="12">CGMCC 1.15371</strain>
    </source>
</reference>
<keyword evidence="13" id="KW-1185">Reference proteome</keyword>
<evidence type="ECO:0000313" key="13">
    <source>
        <dbReference type="Proteomes" id="UP000628775"/>
    </source>
</evidence>
<dbReference type="InterPro" id="IPR049071">
    <property type="entry name" value="MPI_cupin_dom"/>
</dbReference>
<dbReference type="GO" id="GO:0008270">
    <property type="term" value="F:zinc ion binding"/>
    <property type="evidence" value="ECO:0007669"/>
    <property type="project" value="UniProtKB-UniRule"/>
</dbReference>
<feature type="binding site" evidence="8">
    <location>
        <position position="116"/>
    </location>
    <ligand>
        <name>Zn(2+)</name>
        <dbReference type="ChEBI" id="CHEBI:29105"/>
    </ligand>
</feature>
<comment type="caution">
    <text evidence="12">The sequence shown here is derived from an EMBL/GenBank/DDBJ whole genome shotgun (WGS) entry which is preliminary data.</text>
</comment>
<dbReference type="SUPFAM" id="SSF51182">
    <property type="entry name" value="RmlC-like cupins"/>
    <property type="match status" value="1"/>
</dbReference>
<comment type="catalytic activity">
    <reaction evidence="1 7">
        <text>D-mannose 6-phosphate = D-fructose 6-phosphate</text>
        <dbReference type="Rhea" id="RHEA:12356"/>
        <dbReference type="ChEBI" id="CHEBI:58735"/>
        <dbReference type="ChEBI" id="CHEBI:61527"/>
        <dbReference type="EC" id="5.3.1.8"/>
    </reaction>
</comment>
<accession>A0A8J2YL93</accession>
<dbReference type="GO" id="GO:0005975">
    <property type="term" value="P:carbohydrate metabolic process"/>
    <property type="evidence" value="ECO:0007669"/>
    <property type="project" value="UniProtKB-UniRule"/>
</dbReference>
<dbReference type="InterPro" id="IPR014710">
    <property type="entry name" value="RmlC-like_jellyroll"/>
</dbReference>
<comment type="cofactor">
    <cofactor evidence="8">
        <name>Zn(2+)</name>
        <dbReference type="ChEBI" id="CHEBI:29105"/>
    </cofactor>
    <text evidence="8">Binds 1 zinc ion per subunit.</text>
</comment>
<dbReference type="InterPro" id="IPR011051">
    <property type="entry name" value="RmlC_Cupin_sf"/>
</dbReference>
<dbReference type="GO" id="GO:0004476">
    <property type="term" value="F:mannose-6-phosphate isomerase activity"/>
    <property type="evidence" value="ECO:0007669"/>
    <property type="project" value="UniProtKB-UniRule"/>
</dbReference>
<evidence type="ECO:0000256" key="9">
    <source>
        <dbReference type="PIRSR" id="PIRSR036894-2"/>
    </source>
</evidence>
<dbReference type="Proteomes" id="UP000628775">
    <property type="component" value="Unassembled WGS sequence"/>
</dbReference>
<organism evidence="12 13">
    <name type="scientific">Pullulanibacillus camelliae</name>
    <dbReference type="NCBI Taxonomy" id="1707096"/>
    <lineage>
        <taxon>Bacteria</taxon>
        <taxon>Bacillati</taxon>
        <taxon>Bacillota</taxon>
        <taxon>Bacilli</taxon>
        <taxon>Bacillales</taxon>
        <taxon>Sporolactobacillaceae</taxon>
        <taxon>Pullulanibacillus</taxon>
    </lineage>
</organism>
<dbReference type="InterPro" id="IPR046457">
    <property type="entry name" value="PMI_typeI_cat"/>
</dbReference>